<dbReference type="Pfam" id="PF11781">
    <property type="entry name" value="Zn_ribbon_RRN7"/>
    <property type="match status" value="1"/>
</dbReference>
<keyword evidence="15" id="KW-1185">Reference proteome</keyword>
<evidence type="ECO:0000259" key="13">
    <source>
        <dbReference type="Pfam" id="PF20645"/>
    </source>
</evidence>
<evidence type="ECO:0000256" key="4">
    <source>
        <dbReference type="ARBA" id="ARBA00022723"/>
    </source>
</evidence>
<dbReference type="AlphaFoldDB" id="A0A6E8VJ85"/>
<evidence type="ECO:0000259" key="12">
    <source>
        <dbReference type="Pfam" id="PF11781"/>
    </source>
</evidence>
<dbReference type="GO" id="GO:0001164">
    <property type="term" value="F:RNA polymerase I core promoter sequence-specific DNA binding"/>
    <property type="evidence" value="ECO:0007669"/>
    <property type="project" value="InterPro"/>
</dbReference>
<evidence type="ECO:0000256" key="11">
    <source>
        <dbReference type="ARBA" id="ARBA00032500"/>
    </source>
</evidence>
<reference evidence="14" key="2">
    <citation type="submission" date="2020-05" db="UniProtKB">
        <authorList>
            <consortium name="EnsemblMetazoa"/>
        </authorList>
    </citation>
    <scope>IDENTIFICATION</scope>
    <source>
        <strain evidence="14">Ngousso</strain>
    </source>
</reference>
<protein>
    <recommendedName>
        <fullName evidence="3">TATA box-binding protein-associated factor RNA polymerase I subunit B</fullName>
    </recommendedName>
    <alternativeName>
        <fullName evidence="11">TATA box-binding protein-associated factor 1B</fullName>
    </alternativeName>
</protein>
<dbReference type="Proteomes" id="UP001105220">
    <property type="component" value="Unplaced"/>
</dbReference>
<dbReference type="PANTHER" id="PTHR31576:SF2">
    <property type="entry name" value="TATA BOX-BINDING PROTEIN-ASSOCIATED FACTOR RNA POLYMERASE I SUBUNIT B"/>
    <property type="match status" value="1"/>
</dbReference>
<dbReference type="InterPro" id="IPR021752">
    <property type="entry name" value="TF_Rrn7_Zf"/>
</dbReference>
<feature type="domain" description="Rrn7/TAF1B C-terminal cyclin" evidence="13">
    <location>
        <begin position="333"/>
        <end position="446"/>
    </location>
</feature>
<evidence type="ECO:0000256" key="8">
    <source>
        <dbReference type="ARBA" id="ARBA00023125"/>
    </source>
</evidence>
<dbReference type="GO" id="GO:0008270">
    <property type="term" value="F:zinc ion binding"/>
    <property type="evidence" value="ECO:0007669"/>
    <property type="project" value="UniProtKB-KW"/>
</dbReference>
<reference key="1">
    <citation type="journal article" date="2019" name="Genes (Basel)">
        <title>A High-Quality De novo Genome Assembly from a Single Mosquito Using PacBio Sequencing.</title>
        <authorList>
            <person name="Kingan S.B."/>
            <person name="Heaton H."/>
            <person name="Cudini J."/>
            <person name="Lambert C.C."/>
            <person name="Baybayan P."/>
            <person name="Galvin B.D."/>
            <person name="Durbin R."/>
            <person name="Korlach J."/>
            <person name="Lawniczak M.K.N."/>
        </authorList>
    </citation>
    <scope>NUCLEOTIDE SEQUENCE [LARGE SCALE GENOMIC DNA]</scope>
    <source>
        <strain>Mali-NIH</strain>
    </source>
</reference>
<evidence type="ECO:0000313" key="15">
    <source>
        <dbReference type="Proteomes" id="UP001105220"/>
    </source>
</evidence>
<dbReference type="VEuPathDB" id="VectorBase:ACMO_007243"/>
<evidence type="ECO:0000256" key="7">
    <source>
        <dbReference type="ARBA" id="ARBA00023015"/>
    </source>
</evidence>
<dbReference type="InterPro" id="IPR033599">
    <property type="entry name" value="TAF1B/Rrn7"/>
</dbReference>
<keyword evidence="9" id="KW-0804">Transcription</keyword>
<accession>A0A6E8VJ85</accession>
<dbReference type="GO" id="GO:0005668">
    <property type="term" value="C:RNA polymerase transcription factor SL1 complex"/>
    <property type="evidence" value="ECO:0007669"/>
    <property type="project" value="TreeGrafter"/>
</dbReference>
<evidence type="ECO:0000256" key="6">
    <source>
        <dbReference type="ARBA" id="ARBA00022833"/>
    </source>
</evidence>
<comment type="subcellular location">
    <subcellularLocation>
        <location evidence="1">Nucleus</location>
        <location evidence="1">Nucleolus</location>
    </subcellularLocation>
</comment>
<keyword evidence="7" id="KW-0805">Transcription regulation</keyword>
<dbReference type="GO" id="GO:0070860">
    <property type="term" value="C:RNA polymerase I core factor complex"/>
    <property type="evidence" value="ECO:0007669"/>
    <property type="project" value="InterPro"/>
</dbReference>
<evidence type="ECO:0000256" key="9">
    <source>
        <dbReference type="ARBA" id="ARBA00023163"/>
    </source>
</evidence>
<feature type="domain" description="RRN7-type" evidence="12">
    <location>
        <begin position="3"/>
        <end position="31"/>
    </location>
</feature>
<organism evidence="14 15">
    <name type="scientific">Anopheles coluzzii</name>
    <name type="common">African malaria mosquito</name>
    <dbReference type="NCBI Taxonomy" id="1518534"/>
    <lineage>
        <taxon>Eukaryota</taxon>
        <taxon>Metazoa</taxon>
        <taxon>Ecdysozoa</taxon>
        <taxon>Arthropoda</taxon>
        <taxon>Hexapoda</taxon>
        <taxon>Insecta</taxon>
        <taxon>Pterygota</taxon>
        <taxon>Neoptera</taxon>
        <taxon>Endopterygota</taxon>
        <taxon>Diptera</taxon>
        <taxon>Nematocera</taxon>
        <taxon>Culicoidea</taxon>
        <taxon>Culicidae</taxon>
        <taxon>Anophelinae</taxon>
        <taxon>Anopheles</taxon>
    </lineage>
</organism>
<keyword evidence="5" id="KW-0863">Zinc-finger</keyword>
<evidence type="ECO:0000256" key="1">
    <source>
        <dbReference type="ARBA" id="ARBA00004604"/>
    </source>
</evidence>
<dbReference type="PANTHER" id="PTHR31576">
    <property type="entry name" value="TATA BOX-BINDING PROTEIN-ASSOCIATED FACTOR RNA POLYMERASE I SUBUNIT B"/>
    <property type="match status" value="1"/>
</dbReference>
<keyword evidence="10" id="KW-0539">Nucleus</keyword>
<dbReference type="VEuPathDB" id="VectorBase:ACON004503"/>
<proteinExistence type="inferred from homology"/>
<sequence>MTEPNDICEVCGLGDFILEDGFYYCTECGTKLLNKREIVDDEVNVGCQTTIRRDTGVENKITSWEQMNYFLHGLTERLIELGAPEELKSTVLQIWCAYLNQAEIAFFHKRQRKRPRLPLNNKKWDLKLLFNREIPKRAKRKGEKLEGDIAKRVRNLNKDLSKADQDAFTQSQPSDLESTISTLSTSMQSSSNTAHLPLSYKFNSRARNQLVDKFRLPEEHIDWHELEAPTDADCHPFPYSPGKLKNVHDIDNWSYLYRKTVLLAILSIALNQVRSSIQTADLLRWIEEGHLPFHDLRQFLPEGLHAACYSETVAHLTTTFQGFIKCRVISSLIAADLEIVPIEPDLSALCHRFLSELALPLDLAPYITKVIAISPPIKRNNVYNYFPKYEAHAMKYILFVMKLLFGLDGVNETKLDASSNKLNHRIGSFNSLPKLFVWSEWQRYVAMRRIILEQLHYPTNHSRTQSIVNRPIEKDLFLHFFESRIVPDDDNTTGYKAGIDRASHRPIQERLFKNLHSFISSTMDKHSNLNHKRSKKHITFEHSLQPQRAYLAEILEMDEAERHYVHIPEYMRTDHSKRTVVPFINPMPLKMHFLTHHRLRLVTKKVKPSMKHIRMAKYNSHTTNVELYLATNKFAHVLCVSDSDSSDSEDSEGPSNILDYINARAQQSQLSPDELFHKTLCENALEEMEADLRAAEFKHGTNWDADLSWMQEITNEINPFENNPPLDEILPDEQCCSETVQIALPNYHYWVNNGNIKDISSEVFEQEYLSLFPASFQFLLREAAYVAHLSPHELYFELNELEKNYFKTYRRIK</sequence>
<dbReference type="GO" id="GO:0042790">
    <property type="term" value="P:nucleolar large rRNA transcription by RNA polymerase I"/>
    <property type="evidence" value="ECO:0007669"/>
    <property type="project" value="TreeGrafter"/>
</dbReference>
<evidence type="ECO:0000256" key="10">
    <source>
        <dbReference type="ARBA" id="ARBA00023242"/>
    </source>
</evidence>
<keyword evidence="4" id="KW-0479">Metal-binding</keyword>
<evidence type="ECO:0000313" key="14">
    <source>
        <dbReference type="EnsemblMetazoa" id="ACON004503-PA"/>
    </source>
</evidence>
<dbReference type="EnsemblMetazoa" id="ACON004503-RA">
    <property type="protein sequence ID" value="ACON004503-PA"/>
    <property type="gene ID" value="ACON004503"/>
</dbReference>
<name>A0A6E8VJ85_ANOCL</name>
<dbReference type="InterPro" id="IPR048538">
    <property type="entry name" value="Rrn7_cyclin_C"/>
</dbReference>
<dbReference type="Pfam" id="PF20645">
    <property type="entry name" value="Rrn7_cyclin_C"/>
    <property type="match status" value="1"/>
</dbReference>
<dbReference type="VEuPathDB" id="VectorBase:ACON2_042215"/>
<keyword evidence="6" id="KW-0862">Zinc</keyword>
<evidence type="ECO:0000256" key="5">
    <source>
        <dbReference type="ARBA" id="ARBA00022771"/>
    </source>
</evidence>
<comment type="similarity">
    <text evidence="2">Belongs to the RRN7/TAF1B family.</text>
</comment>
<evidence type="ECO:0000256" key="3">
    <source>
        <dbReference type="ARBA" id="ARBA00018994"/>
    </source>
</evidence>
<keyword evidence="8" id="KW-0238">DNA-binding</keyword>
<evidence type="ECO:0000256" key="2">
    <source>
        <dbReference type="ARBA" id="ARBA00006899"/>
    </source>
</evidence>